<dbReference type="AlphaFoldDB" id="A0A9P8PWT3"/>
<feature type="transmembrane region" description="Helical" evidence="1">
    <location>
        <begin position="101"/>
        <end position="122"/>
    </location>
</feature>
<sequence>MTILKGGNPLSIASLFSNQKEPTNASSSVQQQPYFNTDQLNASVDLDEDAPLIAYEEQSFTNTTAPTDAEHVHTAPHAHSHTHTSIPNDDFLTDGTDSDSLVLKTMALVPGWYTIISLIPVIKKYSALAWAKITSNKYYILPFVILVSLIITYTFVIMFESELVYIHRASFIKFTEMKVTAVNDKGLDLFLSGHIFFDYSNCTWLQKAVFVPLSFILGVVSLNFPQGGPIDVFYNFPDLDSTLINPAKIYLPEYIEVNVTPRSFNTFDMSLTVDLTTELPELYNKWLYAQYSSENNDVNITLLYKTEFHLATSYVKLGRWNIGTRYEFQLSPETFHILPDFSVLNLSINPTSKSIQTQFDVVFSPLPYSMDAHITDIEWDAYIPGCGATLLQIGSVISSEVDIKPLEPSLVSFKAQLPELERKAQKFCPDGLSPLNRFINSMLSDQRDAKMFLKAKSLSELNRKLPKWFELFLGDTFQPVSVNVDEYLDFIHSEPLDYQSDQSAVMILNDNDSPMRFQGDFHIKIPRLPWGLSNDGNSLFVLHKVMGDLAIVDSIDDEILLKLSLISWQDVHTDNDTIMVSISDSLLDISQSTGKVVKFIEEVVINGAPGELTTHYALKSLLDLDMRTPISNSIFQRIEDSNQFIIPSLYGPHGSQANNIPFLSNVHSKLHGFKHVSSSNSTHLRHFIDLEVDNSLNKFGVKFQYLNLLITHTNVIVGTLELSNVDLDQLESHKSQITMIARWSLSNDTQQAMNHLVSNYVSGLQPTLMLQPHIGSSKVQALTKVLNALPAMPFQLPTFFQDIQLDNQPSSSLIKDIKIQKSSNIVKLTILNPFNNANLQLTPLTSFNLIHQNSDMSLTSDLYLTVFPILSTYTLVPGLSELEFAVTESELYRFIIAYQQQTLSESDTADFGSASTKLGIIGKFELSTNEGFKVVVDLESVGGIYVTFD</sequence>
<keyword evidence="1" id="KW-0472">Membrane</keyword>
<keyword evidence="3" id="KW-1185">Reference proteome</keyword>
<organism evidence="2 3">
    <name type="scientific">Wickerhamomyces pijperi</name>
    <name type="common">Yeast</name>
    <name type="synonym">Pichia pijperi</name>
    <dbReference type="NCBI Taxonomy" id="599730"/>
    <lineage>
        <taxon>Eukaryota</taxon>
        <taxon>Fungi</taxon>
        <taxon>Dikarya</taxon>
        <taxon>Ascomycota</taxon>
        <taxon>Saccharomycotina</taxon>
        <taxon>Saccharomycetes</taxon>
        <taxon>Phaffomycetales</taxon>
        <taxon>Wickerhamomycetaceae</taxon>
        <taxon>Wickerhamomyces</taxon>
    </lineage>
</organism>
<reference evidence="2" key="1">
    <citation type="journal article" date="2021" name="Open Biol.">
        <title>Shared evolutionary footprints suggest mitochondrial oxidative damage underlies multiple complex I losses in fungi.</title>
        <authorList>
            <person name="Schikora-Tamarit M.A."/>
            <person name="Marcet-Houben M."/>
            <person name="Nosek J."/>
            <person name="Gabaldon T."/>
        </authorList>
    </citation>
    <scope>NUCLEOTIDE SEQUENCE</scope>
    <source>
        <strain evidence="2">CBS2887</strain>
    </source>
</reference>
<keyword evidence="1" id="KW-1133">Transmembrane helix</keyword>
<evidence type="ECO:0000313" key="2">
    <source>
        <dbReference type="EMBL" id="KAH3679796.1"/>
    </source>
</evidence>
<feature type="transmembrane region" description="Helical" evidence="1">
    <location>
        <begin position="138"/>
        <end position="159"/>
    </location>
</feature>
<accession>A0A9P8PWT3</accession>
<gene>
    <name evidence="2" type="ORF">WICPIJ_008530</name>
</gene>
<name>A0A9P8PWT3_WICPI</name>
<reference evidence="2" key="2">
    <citation type="submission" date="2021-01" db="EMBL/GenBank/DDBJ databases">
        <authorList>
            <person name="Schikora-Tamarit M.A."/>
        </authorList>
    </citation>
    <scope>NUCLEOTIDE SEQUENCE</scope>
    <source>
        <strain evidence="2">CBS2887</strain>
    </source>
</reference>
<protein>
    <submittedName>
        <fullName evidence="2">Uncharacterized protein</fullName>
    </submittedName>
</protein>
<dbReference type="Proteomes" id="UP000774326">
    <property type="component" value="Unassembled WGS sequence"/>
</dbReference>
<proteinExistence type="predicted"/>
<dbReference type="EMBL" id="JAEUBG010004856">
    <property type="protein sequence ID" value="KAH3679796.1"/>
    <property type="molecule type" value="Genomic_DNA"/>
</dbReference>
<comment type="caution">
    <text evidence="2">The sequence shown here is derived from an EMBL/GenBank/DDBJ whole genome shotgun (WGS) entry which is preliminary data.</text>
</comment>
<keyword evidence="1" id="KW-0812">Transmembrane</keyword>
<evidence type="ECO:0000256" key="1">
    <source>
        <dbReference type="SAM" id="Phobius"/>
    </source>
</evidence>
<dbReference type="OrthoDB" id="5596576at2759"/>
<evidence type="ECO:0000313" key="3">
    <source>
        <dbReference type="Proteomes" id="UP000774326"/>
    </source>
</evidence>